<proteinExistence type="predicted"/>
<organism evidence="1 2">
    <name type="scientific">Qipengyuania soli</name>
    <dbReference type="NCBI Taxonomy" id="2782568"/>
    <lineage>
        <taxon>Bacteria</taxon>
        <taxon>Pseudomonadati</taxon>
        <taxon>Pseudomonadota</taxon>
        <taxon>Alphaproteobacteria</taxon>
        <taxon>Sphingomonadales</taxon>
        <taxon>Erythrobacteraceae</taxon>
        <taxon>Qipengyuania</taxon>
    </lineage>
</organism>
<keyword evidence="2" id="KW-1185">Reference proteome</keyword>
<protein>
    <submittedName>
        <fullName evidence="1">Uncharacterized protein</fullName>
    </submittedName>
</protein>
<sequence>MVDTPETDPERDFGVLLGWKATPAGNQTLLIMQSTRKTPQSNDDVREFRYFITKEQAVLLGNYLYMVAGETPPRRKRPGLIERILSR</sequence>
<evidence type="ECO:0000313" key="2">
    <source>
        <dbReference type="Proteomes" id="UP000594459"/>
    </source>
</evidence>
<dbReference type="EMBL" id="CP064654">
    <property type="protein sequence ID" value="QPC99792.1"/>
    <property type="molecule type" value="Genomic_DNA"/>
</dbReference>
<dbReference type="RefSeq" id="WP_200983512.1">
    <property type="nucleotide sequence ID" value="NZ_CP064654.1"/>
</dbReference>
<gene>
    <name evidence="1" type="ORF">IRL76_04390</name>
</gene>
<accession>A0A7S8F609</accession>
<name>A0A7S8F609_9SPHN</name>
<dbReference type="KEGG" id="qso:IRL76_04390"/>
<dbReference type="AlphaFoldDB" id="A0A7S8F609"/>
<reference evidence="1 2" key="1">
    <citation type="submission" date="2020-11" db="EMBL/GenBank/DDBJ databases">
        <title>The genome sequence of Erythrobacter sp. 6D36.</title>
        <authorList>
            <person name="Liu Y."/>
        </authorList>
    </citation>
    <scope>NUCLEOTIDE SEQUENCE [LARGE SCALE GENOMIC DNA]</scope>
    <source>
        <strain evidence="1 2">6D36</strain>
    </source>
</reference>
<dbReference type="Proteomes" id="UP000594459">
    <property type="component" value="Chromosome"/>
</dbReference>
<evidence type="ECO:0000313" key="1">
    <source>
        <dbReference type="EMBL" id="QPC99792.1"/>
    </source>
</evidence>